<sequence>LNPQHTVPTLDDDGLVVCDSHSINSYLVEKYASGNSLYSEDPHQRAIINQRLHFDSGVLFPRLVTIVRPLVLQKEKDIPNEKIADVIEAYAFLEKFLEGQQWMAGNSTTLADLSLIATVTSSAVVVPIDEKKFPNIVGWIKRAKCLPYYEANEAGLDMFRTLVKGLLNA</sequence>
<dbReference type="EMBL" id="VTPC01013136">
    <property type="protein sequence ID" value="KAF2892102.1"/>
    <property type="molecule type" value="Genomic_DNA"/>
</dbReference>
<dbReference type="InterPro" id="IPR004046">
    <property type="entry name" value="GST_C"/>
</dbReference>
<dbReference type="OrthoDB" id="2309723at2759"/>
<dbReference type="Gene3D" id="3.40.30.10">
    <property type="entry name" value="Glutaredoxin"/>
    <property type="match status" value="1"/>
</dbReference>
<dbReference type="PROSITE" id="PS50404">
    <property type="entry name" value="GST_NTER"/>
    <property type="match status" value="1"/>
</dbReference>
<comment type="caution">
    <text evidence="3">The sequence shown here is derived from an EMBL/GenBank/DDBJ whole genome shotgun (WGS) entry which is preliminary data.</text>
</comment>
<organism evidence="3 4">
    <name type="scientific">Ignelater luminosus</name>
    <name type="common">Cucubano</name>
    <name type="synonym">Pyrophorus luminosus</name>
    <dbReference type="NCBI Taxonomy" id="2038154"/>
    <lineage>
        <taxon>Eukaryota</taxon>
        <taxon>Metazoa</taxon>
        <taxon>Ecdysozoa</taxon>
        <taxon>Arthropoda</taxon>
        <taxon>Hexapoda</taxon>
        <taxon>Insecta</taxon>
        <taxon>Pterygota</taxon>
        <taxon>Neoptera</taxon>
        <taxon>Endopterygota</taxon>
        <taxon>Coleoptera</taxon>
        <taxon>Polyphaga</taxon>
        <taxon>Elateriformia</taxon>
        <taxon>Elateroidea</taxon>
        <taxon>Elateridae</taxon>
        <taxon>Agrypninae</taxon>
        <taxon>Pyrophorini</taxon>
        <taxon>Ignelater</taxon>
    </lineage>
</organism>
<dbReference type="InterPro" id="IPR036282">
    <property type="entry name" value="Glutathione-S-Trfase_C_sf"/>
</dbReference>
<evidence type="ECO:0000313" key="3">
    <source>
        <dbReference type="EMBL" id="KAF2892102.1"/>
    </source>
</evidence>
<dbReference type="Pfam" id="PF00043">
    <property type="entry name" value="GST_C"/>
    <property type="match status" value="1"/>
</dbReference>
<dbReference type="CDD" id="cd03177">
    <property type="entry name" value="GST_C_Delta_Epsilon"/>
    <property type="match status" value="1"/>
</dbReference>
<evidence type="ECO:0000313" key="4">
    <source>
        <dbReference type="Proteomes" id="UP000801492"/>
    </source>
</evidence>
<dbReference type="GO" id="GO:0004364">
    <property type="term" value="F:glutathione transferase activity"/>
    <property type="evidence" value="ECO:0007669"/>
    <property type="project" value="TreeGrafter"/>
</dbReference>
<reference evidence="3" key="1">
    <citation type="submission" date="2019-08" db="EMBL/GenBank/DDBJ databases">
        <title>The genome of the North American firefly Photinus pyralis.</title>
        <authorList>
            <consortium name="Photinus pyralis genome working group"/>
            <person name="Fallon T.R."/>
            <person name="Sander Lower S.E."/>
            <person name="Weng J.-K."/>
        </authorList>
    </citation>
    <scope>NUCLEOTIDE SEQUENCE</scope>
    <source>
        <strain evidence="3">TRF0915ILg1</strain>
        <tissue evidence="3">Whole body</tissue>
    </source>
</reference>
<feature type="domain" description="GST C-terminal" evidence="2">
    <location>
        <begin position="41"/>
        <end position="169"/>
    </location>
</feature>
<dbReference type="Pfam" id="PF13417">
    <property type="entry name" value="GST_N_3"/>
    <property type="match status" value="1"/>
</dbReference>
<protein>
    <submittedName>
        <fullName evidence="3">Uncharacterized protein</fullName>
    </submittedName>
</protein>
<dbReference type="PANTHER" id="PTHR43969">
    <property type="entry name" value="GLUTATHIONE S TRANSFERASE D10, ISOFORM A-RELATED"/>
    <property type="match status" value="1"/>
</dbReference>
<dbReference type="InterPro" id="IPR036249">
    <property type="entry name" value="Thioredoxin-like_sf"/>
</dbReference>
<dbReference type="SUPFAM" id="SSF47616">
    <property type="entry name" value="GST C-terminal domain-like"/>
    <property type="match status" value="1"/>
</dbReference>
<feature type="non-terminal residue" evidence="3">
    <location>
        <position position="169"/>
    </location>
</feature>
<dbReference type="FunFam" id="1.20.1050.10:FF:000007">
    <property type="entry name" value="Glutathione S-transferase 1-1"/>
    <property type="match status" value="1"/>
</dbReference>
<evidence type="ECO:0000259" key="2">
    <source>
        <dbReference type="PROSITE" id="PS50405"/>
    </source>
</evidence>
<dbReference type="Proteomes" id="UP000801492">
    <property type="component" value="Unassembled WGS sequence"/>
</dbReference>
<dbReference type="AlphaFoldDB" id="A0A8K0CXA2"/>
<dbReference type="InterPro" id="IPR010987">
    <property type="entry name" value="Glutathione-S-Trfase_C-like"/>
</dbReference>
<accession>A0A8K0CXA2</accession>
<name>A0A8K0CXA2_IGNLU</name>
<dbReference type="SFLD" id="SFLDS00019">
    <property type="entry name" value="Glutathione_Transferase_(cytos"/>
    <property type="match status" value="1"/>
</dbReference>
<dbReference type="Gene3D" id="1.20.1050.10">
    <property type="match status" value="1"/>
</dbReference>
<gene>
    <name evidence="3" type="ORF">ILUMI_14071</name>
</gene>
<dbReference type="InterPro" id="IPR004045">
    <property type="entry name" value="Glutathione_S-Trfase_N"/>
</dbReference>
<dbReference type="SUPFAM" id="SSF52833">
    <property type="entry name" value="Thioredoxin-like"/>
    <property type="match status" value="1"/>
</dbReference>
<dbReference type="PANTHER" id="PTHR43969:SF8">
    <property type="entry name" value="GLUTATHIONE S TRANSFERASE E13, ISOFORM A-RELATED"/>
    <property type="match status" value="1"/>
</dbReference>
<keyword evidence="4" id="KW-1185">Reference proteome</keyword>
<dbReference type="GO" id="GO:0006749">
    <property type="term" value="P:glutathione metabolic process"/>
    <property type="evidence" value="ECO:0007669"/>
    <property type="project" value="TreeGrafter"/>
</dbReference>
<dbReference type="PROSITE" id="PS50405">
    <property type="entry name" value="GST_CTER"/>
    <property type="match status" value="1"/>
</dbReference>
<evidence type="ECO:0000259" key="1">
    <source>
        <dbReference type="PROSITE" id="PS50404"/>
    </source>
</evidence>
<feature type="domain" description="GST N-terminal" evidence="1">
    <location>
        <begin position="1"/>
        <end position="35"/>
    </location>
</feature>
<dbReference type="SFLD" id="SFLDG00358">
    <property type="entry name" value="Main_(cytGST)"/>
    <property type="match status" value="1"/>
</dbReference>
<proteinExistence type="predicted"/>
<dbReference type="InterPro" id="IPR040079">
    <property type="entry name" value="Glutathione_S-Trfase"/>
</dbReference>